<proteinExistence type="predicted"/>
<sequence length="202" mass="23346">MTDKRPDLAGTKRPTTSCFLLNVGLISCQVYGGRFHDILSHLSLNFPSVYELSLSFFSFIRISKVSLWLKSIVTCGKYRQQEDDQFISCLRYICIREDSWSAKCRVLNLRTIIQVACGEYFRFLTTIIGTVLKKNLCAESMAEENMLGVLVKYWIHVIIEIVELGSTELIDTCHGIRKEIVLFGRWTWFYLEDSKSFGNHFT</sequence>
<evidence type="ECO:0000313" key="1">
    <source>
        <dbReference type="EMBL" id="KAF9675344.1"/>
    </source>
</evidence>
<accession>A0A835JWE2</accession>
<organism evidence="1 2">
    <name type="scientific">Salix dunnii</name>
    <dbReference type="NCBI Taxonomy" id="1413687"/>
    <lineage>
        <taxon>Eukaryota</taxon>
        <taxon>Viridiplantae</taxon>
        <taxon>Streptophyta</taxon>
        <taxon>Embryophyta</taxon>
        <taxon>Tracheophyta</taxon>
        <taxon>Spermatophyta</taxon>
        <taxon>Magnoliopsida</taxon>
        <taxon>eudicotyledons</taxon>
        <taxon>Gunneridae</taxon>
        <taxon>Pentapetalae</taxon>
        <taxon>rosids</taxon>
        <taxon>fabids</taxon>
        <taxon>Malpighiales</taxon>
        <taxon>Salicaceae</taxon>
        <taxon>Saliceae</taxon>
        <taxon>Salix</taxon>
    </lineage>
</organism>
<name>A0A835JWE2_9ROSI</name>
<gene>
    <name evidence="1" type="ORF">SADUNF_Sadunf09G0022400</name>
</gene>
<dbReference type="AlphaFoldDB" id="A0A835JWE2"/>
<evidence type="ECO:0000313" key="2">
    <source>
        <dbReference type="Proteomes" id="UP000657918"/>
    </source>
</evidence>
<dbReference type="PROSITE" id="PS51257">
    <property type="entry name" value="PROKAR_LIPOPROTEIN"/>
    <property type="match status" value="1"/>
</dbReference>
<reference evidence="1 2" key="1">
    <citation type="submission" date="2020-10" db="EMBL/GenBank/DDBJ databases">
        <title>Plant Genome Project.</title>
        <authorList>
            <person name="Zhang R.-G."/>
        </authorList>
    </citation>
    <scope>NUCLEOTIDE SEQUENCE [LARGE SCALE GENOMIC DNA]</scope>
    <source>
        <strain evidence="1">FAFU-HL-1</strain>
        <tissue evidence="1">Leaf</tissue>
    </source>
</reference>
<keyword evidence="2" id="KW-1185">Reference proteome</keyword>
<dbReference type="EMBL" id="JADGMS010000009">
    <property type="protein sequence ID" value="KAF9675344.1"/>
    <property type="molecule type" value="Genomic_DNA"/>
</dbReference>
<protein>
    <submittedName>
        <fullName evidence="1">Uncharacterized protein</fullName>
    </submittedName>
</protein>
<dbReference type="Proteomes" id="UP000657918">
    <property type="component" value="Unassembled WGS sequence"/>
</dbReference>
<comment type="caution">
    <text evidence="1">The sequence shown here is derived from an EMBL/GenBank/DDBJ whole genome shotgun (WGS) entry which is preliminary data.</text>
</comment>